<evidence type="ECO:0000313" key="3">
    <source>
        <dbReference type="Proteomes" id="UP000515154"/>
    </source>
</evidence>
<evidence type="ECO:0000313" key="4">
    <source>
        <dbReference type="RefSeq" id="XP_029645186.1"/>
    </source>
</evidence>
<keyword evidence="3" id="KW-1185">Reference proteome</keyword>
<dbReference type="Pfam" id="PF15006">
    <property type="entry name" value="DUF4517"/>
    <property type="match status" value="1"/>
</dbReference>
<proteinExistence type="inferred from homology"/>
<evidence type="ECO:0000313" key="5">
    <source>
        <dbReference type="RefSeq" id="XP_029645188.1"/>
    </source>
</evidence>
<protein>
    <recommendedName>
        <fullName evidence="2">Adipose-secreted signaling protein</fullName>
    </recommendedName>
</protein>
<reference evidence="4 5" key="1">
    <citation type="submission" date="2025-08" db="UniProtKB">
        <authorList>
            <consortium name="RefSeq"/>
        </authorList>
    </citation>
    <scope>IDENTIFICATION</scope>
</reference>
<dbReference type="KEGG" id="osn:115219208"/>
<gene>
    <name evidence="4 5" type="primary">LOC115219208</name>
</gene>
<dbReference type="AlphaFoldDB" id="A0A6P7T331"/>
<dbReference type="RefSeq" id="XP_029645188.1">
    <property type="nucleotide sequence ID" value="XM_029789328.2"/>
</dbReference>
<dbReference type="Proteomes" id="UP000515154">
    <property type="component" value="Linkage group LG14"/>
</dbReference>
<evidence type="ECO:0000256" key="2">
    <source>
        <dbReference type="ARBA" id="ARBA00035300"/>
    </source>
</evidence>
<accession>A0A6P7T331</accession>
<dbReference type="InterPro" id="IPR026794">
    <property type="entry name" value="ADISSP"/>
</dbReference>
<evidence type="ECO:0000256" key="1">
    <source>
        <dbReference type="ARBA" id="ARBA00035018"/>
    </source>
</evidence>
<dbReference type="RefSeq" id="XP_029645186.1">
    <property type="nucleotide sequence ID" value="XM_029789326.2"/>
</dbReference>
<organism evidence="3 5">
    <name type="scientific">Octopus sinensis</name>
    <name type="common">East Asian common octopus</name>
    <dbReference type="NCBI Taxonomy" id="2607531"/>
    <lineage>
        <taxon>Eukaryota</taxon>
        <taxon>Metazoa</taxon>
        <taxon>Spiralia</taxon>
        <taxon>Lophotrochozoa</taxon>
        <taxon>Mollusca</taxon>
        <taxon>Cephalopoda</taxon>
        <taxon>Coleoidea</taxon>
        <taxon>Octopodiformes</taxon>
        <taxon>Octopoda</taxon>
        <taxon>Incirrata</taxon>
        <taxon>Octopodidae</taxon>
        <taxon>Octopus</taxon>
    </lineage>
</organism>
<dbReference type="PANTHER" id="PTHR13287">
    <property type="entry name" value="ADIPOSE-SECRETED SIGNALING PROTEIN"/>
    <property type="match status" value="1"/>
</dbReference>
<sequence>MMQEASSSGKLRAGSSDSGHVHFPEEEVSLHEAQILVLDSGKNHIDVKLGFLQLDHVYEVTFAFNHNLGEDLLIEPKAKRNVYIKVLSFTPTQDGKGHDVVLKFNARKEHVVKEIFYVSTKTKPKQKLTLQLCARILGPGKGTPILKEGITILDVQDEYDLDPSDSHGYSE</sequence>
<name>A0A6P7T331_9MOLL</name>
<comment type="similarity">
    <text evidence="1">Belongs to the ADISSP family.</text>
</comment>
<dbReference type="PANTHER" id="PTHR13287:SF2">
    <property type="entry name" value="ADIPOSE-SECRETED SIGNALING PROTEIN"/>
    <property type="match status" value="1"/>
</dbReference>